<reference evidence="3 4" key="1">
    <citation type="submission" date="2011-08" db="EMBL/GenBank/DDBJ databases">
        <title>The complete genome of Methanofollis liminatans DSM 4140.</title>
        <authorList>
            <consortium name="US DOE Joint Genome Institute (JGI-PGF)"/>
            <person name="Lucas S."/>
            <person name="Han J."/>
            <person name="Lapidus A."/>
            <person name="Bruce D."/>
            <person name="Goodwin L."/>
            <person name="Pitluck S."/>
            <person name="Peters L."/>
            <person name="Kyrpides N."/>
            <person name="Mavromatis K."/>
            <person name="Ivanova N."/>
            <person name="Mikhailova N."/>
            <person name="Lu M."/>
            <person name="Detter J.C."/>
            <person name="Tapia R."/>
            <person name="Han C."/>
            <person name="Land M."/>
            <person name="Hauser L."/>
            <person name="Markowitz V."/>
            <person name="Cheng J.-F."/>
            <person name="Hugenholtz P."/>
            <person name="Woyke T."/>
            <person name="Wu D."/>
            <person name="Spring S."/>
            <person name="Schuler E."/>
            <person name="Brambilla E."/>
            <person name="Klenk H.-P."/>
            <person name="Eisen J.A."/>
        </authorList>
    </citation>
    <scope>NUCLEOTIDE SEQUENCE [LARGE SCALE GENOMIC DNA]</scope>
    <source>
        <strain evidence="3 4">DSM 4140</strain>
    </source>
</reference>
<evidence type="ECO:0000313" key="4">
    <source>
        <dbReference type="Proteomes" id="UP000005095"/>
    </source>
</evidence>
<dbReference type="GO" id="GO:0016740">
    <property type="term" value="F:transferase activity"/>
    <property type="evidence" value="ECO:0007669"/>
    <property type="project" value="UniProtKB-KW"/>
</dbReference>
<keyword evidence="1" id="KW-1133">Transmembrane helix</keyword>
<keyword evidence="1" id="KW-0472">Membrane</keyword>
<name>J1AP78_9EURY</name>
<dbReference type="PANTHER" id="PTHR36836">
    <property type="entry name" value="COLANIC ACID BIOSYNTHESIS PROTEIN WCAK"/>
    <property type="match status" value="1"/>
</dbReference>
<dbReference type="PANTHER" id="PTHR36836:SF1">
    <property type="entry name" value="COLANIC ACID BIOSYNTHESIS PROTEIN WCAK"/>
    <property type="match status" value="1"/>
</dbReference>
<evidence type="ECO:0000256" key="1">
    <source>
        <dbReference type="SAM" id="Phobius"/>
    </source>
</evidence>
<dbReference type="HOGENOM" id="CLU_623510_0_0_2"/>
<evidence type="ECO:0000313" key="3">
    <source>
        <dbReference type="EMBL" id="EJG06723.1"/>
    </source>
</evidence>
<keyword evidence="4" id="KW-1185">Reference proteome</keyword>
<dbReference type="Pfam" id="PF04230">
    <property type="entry name" value="PS_pyruv_trans"/>
    <property type="match status" value="1"/>
</dbReference>
<protein>
    <submittedName>
        <fullName evidence="3">Polysaccharide pyruvyl transferase</fullName>
    </submittedName>
</protein>
<dbReference type="InterPro" id="IPR007345">
    <property type="entry name" value="Polysacch_pyruvyl_Trfase"/>
</dbReference>
<dbReference type="EMBL" id="CM001555">
    <property type="protein sequence ID" value="EJG06723.1"/>
    <property type="molecule type" value="Genomic_DNA"/>
</dbReference>
<proteinExistence type="predicted"/>
<feature type="domain" description="Polysaccharide pyruvyl transferase" evidence="2">
    <location>
        <begin position="15"/>
        <end position="365"/>
    </location>
</feature>
<sequence>MVKRLLLAENVPCLNKGEETILQGMLESFNSLGDFQLSMLSTNPQLDKSRYGSKIKILDIRQYLLFFGDRGFKSRLSKIISSMIFLLNHIGFLCLFKLMGSKVFSLYRSPIWKEYIISDVIIIGHNGAFGIGGGPSIPVIGYPIFMSFFAKKMNKVSILYAGSIKDPKTLGILTRMAYRFALEHLDLITLRENISYERCIDLGVKNESIYVTSDLAFLMKPETDDRVYEIMAKEGLQESNMPLIGMTVTREKANIAYPYLDPDQSYNEHIRVLVNIIDEIISNTNALFVFLPHCIGPDPFRDDRLAAKDIYSRSSMKDHIILIETEYNAAELKGLIGKFDLFIGERIHSVINAMSMGVPVIALSNGADERLEIIRMFGQKNAIYPIEDLQSQPFVNKICDILVDSMDLREIMVAQLTETIHKSMLNGSLLNHLVTSQSE</sequence>
<accession>J1AP78</accession>
<dbReference type="AlphaFoldDB" id="J1AP78"/>
<keyword evidence="1" id="KW-0812">Transmembrane</keyword>
<feature type="transmembrane region" description="Helical" evidence="1">
    <location>
        <begin position="79"/>
        <end position="100"/>
    </location>
</feature>
<dbReference type="Proteomes" id="UP000005095">
    <property type="component" value="Chromosome"/>
</dbReference>
<dbReference type="STRING" id="28892.Metli_0759"/>
<organism evidence="3 4">
    <name type="scientific">Methanofollis liminatans DSM 4140</name>
    <dbReference type="NCBI Taxonomy" id="28892"/>
    <lineage>
        <taxon>Archaea</taxon>
        <taxon>Methanobacteriati</taxon>
        <taxon>Methanobacteriota</taxon>
        <taxon>Stenosarchaea group</taxon>
        <taxon>Methanomicrobia</taxon>
        <taxon>Methanomicrobiales</taxon>
        <taxon>Methanomicrobiaceae</taxon>
        <taxon>Methanofollis</taxon>
    </lineage>
</organism>
<gene>
    <name evidence="3" type="ORF">Metli_0759</name>
</gene>
<dbReference type="RefSeq" id="WP_004038161.1">
    <property type="nucleotide sequence ID" value="NZ_CM001555.1"/>
</dbReference>
<evidence type="ECO:0000259" key="2">
    <source>
        <dbReference type="Pfam" id="PF04230"/>
    </source>
</evidence>
<feature type="transmembrane region" description="Helical" evidence="1">
    <location>
        <begin position="120"/>
        <end position="145"/>
    </location>
</feature>
<keyword evidence="3" id="KW-0808">Transferase</keyword>
<dbReference type="OrthoDB" id="135600at2157"/>